<dbReference type="InterPro" id="IPR024463">
    <property type="entry name" value="Transposase_TnpC_homeodom"/>
</dbReference>
<evidence type="ECO:0000313" key="6">
    <source>
        <dbReference type="EMBL" id="WDE08746.1"/>
    </source>
</evidence>
<dbReference type="Pfam" id="PF03050">
    <property type="entry name" value="DDE_Tnp_IS66"/>
    <property type="match status" value="1"/>
</dbReference>
<protein>
    <submittedName>
        <fullName evidence="6">IS66 family transposase</fullName>
    </submittedName>
</protein>
<dbReference type="InterPro" id="IPR039552">
    <property type="entry name" value="IS66_C"/>
</dbReference>
<evidence type="ECO:0000259" key="2">
    <source>
        <dbReference type="Pfam" id="PF03050"/>
    </source>
</evidence>
<dbReference type="InterPro" id="IPR052344">
    <property type="entry name" value="Transposase-related"/>
</dbReference>
<accession>A0AAF0CDE9</accession>
<dbReference type="EMBL" id="CP059734">
    <property type="protein sequence ID" value="WDE08746.1"/>
    <property type="molecule type" value="Genomic_DNA"/>
</dbReference>
<dbReference type="AlphaFoldDB" id="A0AAF0CDE9"/>
<dbReference type="Proteomes" id="UP000032352">
    <property type="component" value="Chromosome pTvir"/>
</dbReference>
<gene>
    <name evidence="6" type="ORF">SG34_033130</name>
</gene>
<feature type="domain" description="Transposase IS66 zinc-finger binding" evidence="3">
    <location>
        <begin position="128"/>
        <end position="172"/>
    </location>
</feature>
<dbReference type="PANTHER" id="PTHR33678">
    <property type="entry name" value="BLL1576 PROTEIN"/>
    <property type="match status" value="1"/>
</dbReference>
<evidence type="ECO:0000259" key="4">
    <source>
        <dbReference type="Pfam" id="PF13007"/>
    </source>
</evidence>
<evidence type="ECO:0000256" key="1">
    <source>
        <dbReference type="SAM" id="MobiDB-lite"/>
    </source>
</evidence>
<keyword evidence="7" id="KW-1185">Reference proteome</keyword>
<dbReference type="Pfam" id="PF13005">
    <property type="entry name" value="zf-IS66"/>
    <property type="match status" value="1"/>
</dbReference>
<reference evidence="6 7" key="2">
    <citation type="journal article" date="2022" name="Mar. Drugs">
        <title>Bioassay-Guided Fractionation Leads to the Detection of Cholic Acid Generated by the Rare Thalassomonas sp.</title>
        <authorList>
            <person name="Pheiffer F."/>
            <person name="Schneider Y.K."/>
            <person name="Hansen E.H."/>
            <person name="Andersen J.H."/>
            <person name="Isaksson J."/>
            <person name="Busche T."/>
            <person name="R C."/>
            <person name="Kalinowski J."/>
            <person name="Zyl L.V."/>
            <person name="Trindade M."/>
        </authorList>
    </citation>
    <scope>NUCLEOTIDE SEQUENCE [LARGE SCALE GENOMIC DNA]</scope>
    <source>
        <strain evidence="6 7">XOM25</strain>
    </source>
</reference>
<evidence type="ECO:0000259" key="5">
    <source>
        <dbReference type="Pfam" id="PF13817"/>
    </source>
</evidence>
<proteinExistence type="predicted"/>
<sequence length="523" mass="59102">MTFDINSLPNDPEKLKQMLLELQSQVEKKDDELAKKDKIITDQALQINQFIERFELAKRKAYGVKSEKHPGAGENFNEAEQTLDEAEQAIVAQGQSSEPQRPKQQAKRKPLPADLPREVVVVDIDDEEKICDCCQGKLHQIGESSNEKLEFVPAQIKIIETRRPKYSCRACEQSGVNNTVKMAPVPASPIPKGIATPSLLSQIICAKYQYGLPLYRQESMFKELGITLSRKTMSDWIMRCGDLFDPLYTLLKRYLLEQRVLNADETTLNVIQEDKATCYMWVYCSGTDKPTDNLSPNIALFDYQNSRRADCVVNYLDGYTGYLQVDGYQAYGQTEAVLAGCMAHARRKFTDAKAAQPKKKTGKADVVLSLIQKLYGIEASLKGKNFNEIQAVRQEKSKPILEKIQSWALAHKEKIPEKSKLGEAIKYWLNQWPKLITYLEDGQITIDNNRAERAIKPFVIGRKGWLFSNTARGAKASATLYSIIETAKANGLLVDGYIQYCLNELAKKPADLAYLLPWNVKQV</sequence>
<feature type="domain" description="Transposase IS66 central" evidence="2">
    <location>
        <begin position="192"/>
        <end position="475"/>
    </location>
</feature>
<dbReference type="Pfam" id="PF13817">
    <property type="entry name" value="DDE_Tnp_IS66_C"/>
    <property type="match status" value="1"/>
</dbReference>
<evidence type="ECO:0000313" key="7">
    <source>
        <dbReference type="Proteomes" id="UP000032352"/>
    </source>
</evidence>
<reference evidence="6 7" key="1">
    <citation type="journal article" date="2015" name="Genome Announc.">
        <title>Draft Genome Sequences of Marine Isolates of Thalassomonas viridans and Thalassomonas actiniarum.</title>
        <authorList>
            <person name="Olonade I."/>
            <person name="van Zyl L.J."/>
            <person name="Trindade M."/>
        </authorList>
    </citation>
    <scope>NUCLEOTIDE SEQUENCE [LARGE SCALE GENOMIC DNA]</scope>
    <source>
        <strain evidence="6 7">XOM25</strain>
    </source>
</reference>
<dbReference type="Pfam" id="PF13007">
    <property type="entry name" value="LZ_Tnp_IS66"/>
    <property type="match status" value="1"/>
</dbReference>
<feature type="domain" description="Transposase IS66 C-terminal" evidence="5">
    <location>
        <begin position="482"/>
        <end position="518"/>
    </location>
</feature>
<evidence type="ECO:0000259" key="3">
    <source>
        <dbReference type="Pfam" id="PF13005"/>
    </source>
</evidence>
<dbReference type="RefSeq" id="WP_044840542.1">
    <property type="nucleotide sequence ID" value="NZ_CP059734.1"/>
</dbReference>
<feature type="compositionally biased region" description="Polar residues" evidence="1">
    <location>
        <begin position="93"/>
        <end position="103"/>
    </location>
</feature>
<organism evidence="6 7">
    <name type="scientific">Thalassomonas viridans</name>
    <dbReference type="NCBI Taxonomy" id="137584"/>
    <lineage>
        <taxon>Bacteria</taxon>
        <taxon>Pseudomonadati</taxon>
        <taxon>Pseudomonadota</taxon>
        <taxon>Gammaproteobacteria</taxon>
        <taxon>Alteromonadales</taxon>
        <taxon>Colwelliaceae</taxon>
        <taxon>Thalassomonas</taxon>
    </lineage>
</organism>
<name>A0AAF0CDE9_9GAMM</name>
<feature type="region of interest" description="Disordered" evidence="1">
    <location>
        <begin position="91"/>
        <end position="112"/>
    </location>
</feature>
<dbReference type="InterPro" id="IPR004291">
    <property type="entry name" value="Transposase_IS66_central"/>
</dbReference>
<dbReference type="InterPro" id="IPR024474">
    <property type="entry name" value="Znf_dom_IS66"/>
</dbReference>
<dbReference type="NCBIfam" id="NF033517">
    <property type="entry name" value="transpos_IS66"/>
    <property type="match status" value="1"/>
</dbReference>
<dbReference type="KEGG" id="tvd:SG34_033130"/>
<feature type="domain" description="Transposase TnpC homeodomain" evidence="4">
    <location>
        <begin position="52"/>
        <end position="120"/>
    </location>
</feature>